<reference evidence="2 3" key="1">
    <citation type="submission" date="2021-10" db="EMBL/GenBank/DDBJ databases">
        <title>Anaerobic single-cell dispensing facilitates the cultivation of human gut bacteria.</title>
        <authorList>
            <person name="Afrizal A."/>
        </authorList>
    </citation>
    <scope>NUCLEOTIDE SEQUENCE [LARGE SCALE GENOMIC DNA]</scope>
    <source>
        <strain evidence="2 3">CLA-AA-H277</strain>
    </source>
</reference>
<evidence type="ECO:0000313" key="3">
    <source>
        <dbReference type="Proteomes" id="UP001197875"/>
    </source>
</evidence>
<accession>A0AAE3J744</accession>
<dbReference type="PANTHER" id="PTHR30336">
    <property type="entry name" value="INNER MEMBRANE PROTEIN, PROBABLE PERMEASE"/>
    <property type="match status" value="1"/>
</dbReference>
<dbReference type="GO" id="GO:0005886">
    <property type="term" value="C:plasma membrane"/>
    <property type="evidence" value="ECO:0007669"/>
    <property type="project" value="TreeGrafter"/>
</dbReference>
<dbReference type="RefSeq" id="WP_227615260.1">
    <property type="nucleotide sequence ID" value="NZ_JAJEPR010000014.1"/>
</dbReference>
<dbReference type="PANTHER" id="PTHR30336:SF20">
    <property type="entry name" value="DUF218 DOMAIN-CONTAINING PROTEIN"/>
    <property type="match status" value="1"/>
</dbReference>
<proteinExistence type="predicted"/>
<protein>
    <submittedName>
        <fullName evidence="2">YdcF family protein</fullName>
    </submittedName>
</protein>
<evidence type="ECO:0000313" key="2">
    <source>
        <dbReference type="EMBL" id="MCC2190080.1"/>
    </source>
</evidence>
<dbReference type="Gene3D" id="3.40.50.620">
    <property type="entry name" value="HUPs"/>
    <property type="match status" value="1"/>
</dbReference>
<organism evidence="2 3">
    <name type="scientific">Fusicatenibacter faecihominis</name>
    <dbReference type="NCBI Taxonomy" id="2881276"/>
    <lineage>
        <taxon>Bacteria</taxon>
        <taxon>Bacillati</taxon>
        <taxon>Bacillota</taxon>
        <taxon>Clostridia</taxon>
        <taxon>Lachnospirales</taxon>
        <taxon>Lachnospiraceae</taxon>
        <taxon>Fusicatenibacter</taxon>
    </lineage>
</organism>
<dbReference type="Proteomes" id="UP001197875">
    <property type="component" value="Unassembled WGS sequence"/>
</dbReference>
<dbReference type="AlphaFoldDB" id="A0AAE3J744"/>
<dbReference type="InterPro" id="IPR051599">
    <property type="entry name" value="Cell_Envelope_Assoc"/>
</dbReference>
<feature type="domain" description="DUF218" evidence="1">
    <location>
        <begin position="21"/>
        <end position="172"/>
    </location>
</feature>
<keyword evidence="3" id="KW-1185">Reference proteome</keyword>
<name>A0AAE3J744_9FIRM</name>
<dbReference type="InterPro" id="IPR003848">
    <property type="entry name" value="DUF218"/>
</dbReference>
<dbReference type="EMBL" id="JAJEPR010000014">
    <property type="protein sequence ID" value="MCC2190080.1"/>
    <property type="molecule type" value="Genomic_DNA"/>
</dbReference>
<comment type="caution">
    <text evidence="2">The sequence shown here is derived from an EMBL/GenBank/DDBJ whole genome shotgun (WGS) entry which is preliminary data.</text>
</comment>
<evidence type="ECO:0000259" key="1">
    <source>
        <dbReference type="Pfam" id="PF02698"/>
    </source>
</evidence>
<gene>
    <name evidence="2" type="ORF">LKD71_09720</name>
</gene>
<dbReference type="CDD" id="cd06259">
    <property type="entry name" value="YdcF-like"/>
    <property type="match status" value="1"/>
</dbReference>
<sequence length="203" mass="23110">MHFFDPITDFIFIENEPEPADVIFIPGGPCGEIALHAAELFHQGYAPLLIPSGCHSILDPVYRGARSPEKYRGREFPTEADFFSAILMEKGVPAENILPERQATFTYENAIYTRNLTDALGLTVRTALLSCQAYHARRALLYYQALFPETRILVTPTVTQGIRREDWFERSKTIDLVLQEVEHCGSQFHEILKKYPEPAIPVR</sequence>
<dbReference type="Pfam" id="PF02698">
    <property type="entry name" value="DUF218"/>
    <property type="match status" value="1"/>
</dbReference>
<dbReference type="InterPro" id="IPR014729">
    <property type="entry name" value="Rossmann-like_a/b/a_fold"/>
</dbReference>